<dbReference type="Proteomes" id="UP000243499">
    <property type="component" value="Chromosome 8"/>
</dbReference>
<evidence type="ECO:0000256" key="1">
    <source>
        <dbReference type="SAM" id="MobiDB-lite"/>
    </source>
</evidence>
<evidence type="ECO:0000259" key="2">
    <source>
        <dbReference type="Pfam" id="PF00085"/>
    </source>
</evidence>
<name>A0A2S3ICW3_9POAL</name>
<dbReference type="Pfam" id="PF00085">
    <property type="entry name" value="Thioredoxin"/>
    <property type="match status" value="1"/>
</dbReference>
<reference evidence="3" key="1">
    <citation type="submission" date="2018-04" db="EMBL/GenBank/DDBJ databases">
        <title>WGS assembly of Panicum hallii.</title>
        <authorList>
            <person name="Lovell J."/>
            <person name="Jenkins J."/>
            <person name="Lowry D."/>
            <person name="Mamidi S."/>
            <person name="Sreedasyam A."/>
            <person name="Weng X."/>
            <person name="Barry K."/>
            <person name="Bonette J."/>
            <person name="Campitelli B."/>
            <person name="Daum C."/>
            <person name="Gordon S."/>
            <person name="Gould B."/>
            <person name="Lipzen A."/>
            <person name="Macqueen A."/>
            <person name="Palacio-Mejia J."/>
            <person name="Plott C."/>
            <person name="Shakirov E."/>
            <person name="Shu S."/>
            <person name="Yoshinaga Y."/>
            <person name="Zane M."/>
            <person name="Rokhsar D."/>
            <person name="Grimwood J."/>
            <person name="Schmutz J."/>
            <person name="Juenger T."/>
        </authorList>
    </citation>
    <scope>NUCLEOTIDE SEQUENCE [LARGE SCALE GENOMIC DNA]</scope>
    <source>
        <strain evidence="3">FIL2</strain>
    </source>
</reference>
<dbReference type="SUPFAM" id="SSF52833">
    <property type="entry name" value="Thioredoxin-like"/>
    <property type="match status" value="1"/>
</dbReference>
<dbReference type="PANTHER" id="PTHR10438:SF387">
    <property type="entry name" value="OS09G0559600 PROTEIN"/>
    <property type="match status" value="1"/>
</dbReference>
<dbReference type="Gramene" id="PAN41544">
    <property type="protein sequence ID" value="PAN41544"/>
    <property type="gene ID" value="PAHAL_8G051700"/>
</dbReference>
<feature type="domain" description="Thioredoxin" evidence="2">
    <location>
        <begin position="11"/>
        <end position="102"/>
    </location>
</feature>
<feature type="region of interest" description="Disordered" evidence="1">
    <location>
        <begin position="111"/>
        <end position="130"/>
    </location>
</feature>
<dbReference type="Gene3D" id="3.40.30.10">
    <property type="entry name" value="Glutaredoxin"/>
    <property type="match status" value="1"/>
</dbReference>
<evidence type="ECO:0000313" key="3">
    <source>
        <dbReference type="EMBL" id="PAN41544.1"/>
    </source>
</evidence>
<sequence length="145" mass="16476">MSSASPVTTLKTEADLQQKLGSAEKLVVLEFVKQGSKICTYVKRERDRIAQEMEKVAEFYELDVDTFKKFATKFQVEALPAFVVMHKFVKKRHVVGTDDLKKAIEDAHAKFGSETKEPAQNSEPKEPAQNCENFHVQIKMLLESL</sequence>
<organism evidence="3">
    <name type="scientific">Panicum hallii</name>
    <dbReference type="NCBI Taxonomy" id="206008"/>
    <lineage>
        <taxon>Eukaryota</taxon>
        <taxon>Viridiplantae</taxon>
        <taxon>Streptophyta</taxon>
        <taxon>Embryophyta</taxon>
        <taxon>Tracheophyta</taxon>
        <taxon>Spermatophyta</taxon>
        <taxon>Magnoliopsida</taxon>
        <taxon>Liliopsida</taxon>
        <taxon>Poales</taxon>
        <taxon>Poaceae</taxon>
        <taxon>PACMAD clade</taxon>
        <taxon>Panicoideae</taxon>
        <taxon>Panicodae</taxon>
        <taxon>Paniceae</taxon>
        <taxon>Panicinae</taxon>
        <taxon>Panicum</taxon>
        <taxon>Panicum sect. Panicum</taxon>
    </lineage>
</organism>
<protein>
    <recommendedName>
        <fullName evidence="2">Thioredoxin domain-containing protein</fullName>
    </recommendedName>
</protein>
<accession>A0A2S3ICW3</accession>
<dbReference type="AlphaFoldDB" id="A0A2S3ICW3"/>
<dbReference type="InterPro" id="IPR013766">
    <property type="entry name" value="Thioredoxin_domain"/>
</dbReference>
<dbReference type="InterPro" id="IPR036249">
    <property type="entry name" value="Thioredoxin-like_sf"/>
</dbReference>
<dbReference type="PANTHER" id="PTHR10438">
    <property type="entry name" value="THIOREDOXIN"/>
    <property type="match status" value="1"/>
</dbReference>
<dbReference type="EMBL" id="CM008053">
    <property type="protein sequence ID" value="PAN41544.1"/>
    <property type="molecule type" value="Genomic_DNA"/>
</dbReference>
<gene>
    <name evidence="3" type="ORF">PAHAL_8G051700</name>
</gene>
<proteinExistence type="predicted"/>
<dbReference type="InterPro" id="IPR050620">
    <property type="entry name" value="Thioredoxin_H-type-like"/>
</dbReference>
<dbReference type="CDD" id="cd02947">
    <property type="entry name" value="TRX_family"/>
    <property type="match status" value="1"/>
</dbReference>